<evidence type="ECO:0000313" key="9">
    <source>
        <dbReference type="EMBL" id="TCP70391.1"/>
    </source>
</evidence>
<dbReference type="OrthoDB" id="7055052at2"/>
<feature type="transmembrane region" description="Helical" evidence="7">
    <location>
        <begin position="291"/>
        <end position="318"/>
    </location>
</feature>
<dbReference type="InterPro" id="IPR036259">
    <property type="entry name" value="MFS_trans_sf"/>
</dbReference>
<dbReference type="RefSeq" id="WP_131847468.1">
    <property type="nucleotide sequence ID" value="NZ_SLXV01000002.1"/>
</dbReference>
<comment type="caution">
    <text evidence="9">The sequence shown here is derived from an EMBL/GenBank/DDBJ whole genome shotgun (WGS) entry which is preliminary data.</text>
</comment>
<dbReference type="InterPro" id="IPR011701">
    <property type="entry name" value="MFS"/>
</dbReference>
<evidence type="ECO:0000256" key="1">
    <source>
        <dbReference type="ARBA" id="ARBA00004651"/>
    </source>
</evidence>
<dbReference type="PANTHER" id="PTHR23513">
    <property type="entry name" value="INTEGRAL MEMBRANE EFFLUX PROTEIN-RELATED"/>
    <property type="match status" value="1"/>
</dbReference>
<name>A0A4V2SYG5_9BACL</name>
<keyword evidence="10" id="KW-1185">Reference proteome</keyword>
<gene>
    <name evidence="9" type="ORF">EDD57_10231</name>
</gene>
<dbReference type="Proteomes" id="UP000294746">
    <property type="component" value="Unassembled WGS sequence"/>
</dbReference>
<feature type="transmembrane region" description="Helical" evidence="7">
    <location>
        <begin position="376"/>
        <end position="397"/>
    </location>
</feature>
<feature type="transmembrane region" description="Helical" evidence="7">
    <location>
        <begin position="220"/>
        <end position="245"/>
    </location>
</feature>
<keyword evidence="3" id="KW-1003">Cell membrane</keyword>
<dbReference type="PROSITE" id="PS50850">
    <property type="entry name" value="MFS"/>
    <property type="match status" value="1"/>
</dbReference>
<evidence type="ECO:0000256" key="7">
    <source>
        <dbReference type="SAM" id="Phobius"/>
    </source>
</evidence>
<comment type="subcellular location">
    <subcellularLocation>
        <location evidence="1">Cell membrane</location>
        <topology evidence="1">Multi-pass membrane protein</topology>
    </subcellularLocation>
</comment>
<evidence type="ECO:0000256" key="4">
    <source>
        <dbReference type="ARBA" id="ARBA00022692"/>
    </source>
</evidence>
<keyword evidence="6 7" id="KW-0472">Membrane</keyword>
<sequence length="426" mass="46647">MKKPFWLLFSADVLVVLGEAIGLFCIEVLLFQKTGSTGLMGSLVFCFVLPETVIRLLGTGFIDRFNRIKLMSTLNIIRGVVIGGLCISLFMGTFHIWLFFIAAMILGSCAALFLPTGMALIPNLVEKDQLVRGYSLLESFSSSARVSGPLVASFFIAWSGAESGMWIFAGSVFLGSILIRFIKNPSQESLEKPTNNSTISFSQIKKDIGEGFSFFRQIPALTVVMLLAAITTMGMAMWFMLLVPYGQKVLHINYTQISLLSSLFFVGIICAAIITGWIGNVHSRSKFMMGSLISTGIFTCLISFTTNYYLALSLFFLLGMTMPFFNTHSQSIFAQLIPDSHLGRVMSVRLLLGQGSIPLGSLTGGWISEWFGTPSIFFTAGALSILAGIIGLLIPWLNQIDGNLDELASEIKEKFAPMPVREKESA</sequence>
<proteinExistence type="predicted"/>
<dbReference type="GO" id="GO:0005886">
    <property type="term" value="C:plasma membrane"/>
    <property type="evidence" value="ECO:0007669"/>
    <property type="project" value="UniProtKB-SubCell"/>
</dbReference>
<dbReference type="GO" id="GO:0022857">
    <property type="term" value="F:transmembrane transporter activity"/>
    <property type="evidence" value="ECO:0007669"/>
    <property type="project" value="InterPro"/>
</dbReference>
<feature type="transmembrane region" description="Helical" evidence="7">
    <location>
        <begin position="38"/>
        <end position="58"/>
    </location>
</feature>
<accession>A0A4V2SYG5</accession>
<evidence type="ECO:0000256" key="6">
    <source>
        <dbReference type="ARBA" id="ARBA00023136"/>
    </source>
</evidence>
<feature type="transmembrane region" description="Helical" evidence="7">
    <location>
        <begin position="70"/>
        <end position="90"/>
    </location>
</feature>
<evidence type="ECO:0000256" key="5">
    <source>
        <dbReference type="ARBA" id="ARBA00022989"/>
    </source>
</evidence>
<evidence type="ECO:0000259" key="8">
    <source>
        <dbReference type="PROSITE" id="PS50850"/>
    </source>
</evidence>
<dbReference type="AlphaFoldDB" id="A0A4V2SYG5"/>
<feature type="transmembrane region" description="Helical" evidence="7">
    <location>
        <begin position="96"/>
        <end position="121"/>
    </location>
</feature>
<evidence type="ECO:0000256" key="3">
    <source>
        <dbReference type="ARBA" id="ARBA00022475"/>
    </source>
</evidence>
<protein>
    <submittedName>
        <fullName evidence="9">Putative MFS family arabinose efflux permease</fullName>
    </submittedName>
</protein>
<reference evidence="9 10" key="1">
    <citation type="submission" date="2019-03" db="EMBL/GenBank/DDBJ databases">
        <title>Genomic Encyclopedia of Type Strains, Phase IV (KMG-IV): sequencing the most valuable type-strain genomes for metagenomic binning, comparative biology and taxonomic classification.</title>
        <authorList>
            <person name="Goeker M."/>
        </authorList>
    </citation>
    <scope>NUCLEOTIDE SEQUENCE [LARGE SCALE GENOMIC DNA]</scope>
    <source>
        <strain evidence="9 10">DSM 46831</strain>
    </source>
</reference>
<feature type="domain" description="Major facilitator superfamily (MFS) profile" evidence="8">
    <location>
        <begin position="220"/>
        <end position="426"/>
    </location>
</feature>
<keyword evidence="2" id="KW-0813">Transport</keyword>
<dbReference type="CDD" id="cd06173">
    <property type="entry name" value="MFS_MefA_like"/>
    <property type="match status" value="1"/>
</dbReference>
<organism evidence="9 10">
    <name type="scientific">Baia soyae</name>
    <dbReference type="NCBI Taxonomy" id="1544746"/>
    <lineage>
        <taxon>Bacteria</taxon>
        <taxon>Bacillati</taxon>
        <taxon>Bacillota</taxon>
        <taxon>Bacilli</taxon>
        <taxon>Bacillales</taxon>
        <taxon>Thermoactinomycetaceae</taxon>
        <taxon>Baia</taxon>
    </lineage>
</organism>
<keyword evidence="5 7" id="KW-1133">Transmembrane helix</keyword>
<dbReference type="InterPro" id="IPR020846">
    <property type="entry name" value="MFS_dom"/>
</dbReference>
<dbReference type="Gene3D" id="1.20.1250.20">
    <property type="entry name" value="MFS general substrate transporter like domains"/>
    <property type="match status" value="2"/>
</dbReference>
<evidence type="ECO:0000256" key="2">
    <source>
        <dbReference type="ARBA" id="ARBA00022448"/>
    </source>
</evidence>
<dbReference type="EMBL" id="SLXV01000002">
    <property type="protein sequence ID" value="TCP70391.1"/>
    <property type="molecule type" value="Genomic_DNA"/>
</dbReference>
<dbReference type="SUPFAM" id="SSF103473">
    <property type="entry name" value="MFS general substrate transporter"/>
    <property type="match status" value="1"/>
</dbReference>
<keyword evidence="4 7" id="KW-0812">Transmembrane</keyword>
<evidence type="ECO:0000313" key="10">
    <source>
        <dbReference type="Proteomes" id="UP000294746"/>
    </source>
</evidence>
<feature type="transmembrane region" description="Helical" evidence="7">
    <location>
        <begin position="257"/>
        <end position="279"/>
    </location>
</feature>
<dbReference type="PANTHER" id="PTHR23513:SF6">
    <property type="entry name" value="MAJOR FACILITATOR SUPERFAMILY ASSOCIATED DOMAIN-CONTAINING PROTEIN"/>
    <property type="match status" value="1"/>
</dbReference>
<dbReference type="Pfam" id="PF07690">
    <property type="entry name" value="MFS_1"/>
    <property type="match status" value="1"/>
</dbReference>